<dbReference type="KEGG" id="pfer:IRI77_07895"/>
<keyword evidence="2" id="KW-1185">Reference proteome</keyword>
<accession>A0A7S7NUA1</accession>
<organism evidence="1 2">
    <name type="scientific">Paludibaculum fermentans</name>
    <dbReference type="NCBI Taxonomy" id="1473598"/>
    <lineage>
        <taxon>Bacteria</taxon>
        <taxon>Pseudomonadati</taxon>
        <taxon>Acidobacteriota</taxon>
        <taxon>Terriglobia</taxon>
        <taxon>Bryobacterales</taxon>
        <taxon>Bryobacteraceae</taxon>
        <taxon>Paludibaculum</taxon>
    </lineage>
</organism>
<name>A0A7S7NUA1_PALFE</name>
<dbReference type="RefSeq" id="WP_194451528.1">
    <property type="nucleotide sequence ID" value="NZ_CP063849.1"/>
</dbReference>
<dbReference type="InterPro" id="IPR032774">
    <property type="entry name" value="WG_beta_rep"/>
</dbReference>
<sequence>MRSNWISAGVSAIGSLALLPFLAGQMPGDKEIWEKDKNSDTPLFRFVVQGKAGYINIEGRVVIQPQFRVLGDIGWDDFHEGIASAGFGGRFWVNEQGKELEPLSDGSERTGKAAEGMIRTYRKLNGSRQEGFVDFQGRRVIPEKFEGTTEFSEGLAAVRVGGLWGYIDKSGAFAIAPRFLEAEPFSEGAARVIAEGPCMSPWRGGCIIGGVAIGAPEGTDVRRAKFPGCRYSYIDKSGVPLFETTYGSADNFSEGLARVSGAGGSGFIDKTGTVRIPLQFRHVRPFSDGMARFLKGRDWGYMDKAGREVFPAQFEYAQDFSEGAAVVGRPFGAVHFIDKGGRKLFDAEYTRASGFRLGLAHVCSGHDCAYIDRTGQAVFRYQSDRE</sequence>
<evidence type="ECO:0000313" key="1">
    <source>
        <dbReference type="EMBL" id="QOY89865.1"/>
    </source>
</evidence>
<dbReference type="EMBL" id="CP063849">
    <property type="protein sequence ID" value="QOY89865.1"/>
    <property type="molecule type" value="Genomic_DNA"/>
</dbReference>
<gene>
    <name evidence="1" type="ORF">IRI77_07895</name>
</gene>
<dbReference type="SUPFAM" id="SSF69360">
    <property type="entry name" value="Cell wall binding repeat"/>
    <property type="match status" value="1"/>
</dbReference>
<evidence type="ECO:0000313" key="2">
    <source>
        <dbReference type="Proteomes" id="UP000593892"/>
    </source>
</evidence>
<dbReference type="AlphaFoldDB" id="A0A7S7NUA1"/>
<dbReference type="Proteomes" id="UP000593892">
    <property type="component" value="Chromosome"/>
</dbReference>
<proteinExistence type="predicted"/>
<dbReference type="PANTHER" id="PTHR37841">
    <property type="entry name" value="GLR2918 PROTEIN"/>
    <property type="match status" value="1"/>
</dbReference>
<reference evidence="1 2" key="1">
    <citation type="submission" date="2020-10" db="EMBL/GenBank/DDBJ databases">
        <title>Complete genome sequence of Paludibaculum fermentans P105T, a facultatively anaerobic acidobacterium capable of dissimilatory Fe(III) reduction.</title>
        <authorList>
            <person name="Dedysh S.N."/>
            <person name="Beletsky A.V."/>
            <person name="Kulichevskaya I.S."/>
            <person name="Mardanov A.V."/>
            <person name="Ravin N.V."/>
        </authorList>
    </citation>
    <scope>NUCLEOTIDE SEQUENCE [LARGE SCALE GENOMIC DNA]</scope>
    <source>
        <strain evidence="1 2">P105</strain>
    </source>
</reference>
<protein>
    <submittedName>
        <fullName evidence="1">WG repeat-containing protein</fullName>
    </submittedName>
</protein>
<dbReference type="Pfam" id="PF14903">
    <property type="entry name" value="WG_beta_rep"/>
    <property type="match status" value="5"/>
</dbReference>
<dbReference type="PANTHER" id="PTHR37841:SF1">
    <property type="entry name" value="DUF3298 DOMAIN-CONTAINING PROTEIN"/>
    <property type="match status" value="1"/>
</dbReference>